<comment type="function">
    <text evidence="2 9">Catalyzes the interconversion of 2-phosphoglycerate and 3-phosphoglycerate.</text>
</comment>
<reference evidence="17" key="1">
    <citation type="submission" date="2017-09" db="EMBL/GenBank/DDBJ databases">
        <title>Depth-based differentiation of microbial function through sediment-hosted aquifers and enrichment of novel symbionts in the deep terrestrial subsurface.</title>
        <authorList>
            <person name="Probst A.J."/>
            <person name="Ladd B."/>
            <person name="Jarett J.K."/>
            <person name="Geller-Mcgrath D.E."/>
            <person name="Sieber C.M.K."/>
            <person name="Emerson J.B."/>
            <person name="Anantharaman K."/>
            <person name="Thomas B.C."/>
            <person name="Malmstrom R."/>
            <person name="Stieglmeier M."/>
            <person name="Klingl A."/>
            <person name="Woyke T."/>
            <person name="Ryan C.M."/>
            <person name="Banfield J.F."/>
        </authorList>
    </citation>
    <scope>NUCLEOTIDE SEQUENCE [LARGE SCALE GENOMIC DNA]</scope>
</reference>
<keyword evidence="8 9" id="KW-0413">Isomerase</keyword>
<dbReference type="InterPro" id="IPR006124">
    <property type="entry name" value="Metalloenzyme"/>
</dbReference>
<evidence type="ECO:0000256" key="12">
    <source>
        <dbReference type="PIRSR" id="PIRSR001492-2"/>
    </source>
</evidence>
<comment type="subunit">
    <text evidence="9">Monomer.</text>
</comment>
<feature type="active site" description="Phosphoserine intermediate" evidence="9 11">
    <location>
        <position position="62"/>
    </location>
</feature>
<feature type="binding site" evidence="9 13">
    <location>
        <position position="462"/>
    </location>
    <ligand>
        <name>Mn(2+)</name>
        <dbReference type="ChEBI" id="CHEBI:29035"/>
        <label>1</label>
    </ligand>
</feature>
<evidence type="ECO:0000256" key="5">
    <source>
        <dbReference type="ARBA" id="ARBA00022723"/>
    </source>
</evidence>
<dbReference type="InterPro" id="IPR005995">
    <property type="entry name" value="Pgm_bpd_ind"/>
</dbReference>
<evidence type="ECO:0000256" key="3">
    <source>
        <dbReference type="ARBA" id="ARBA00004798"/>
    </source>
</evidence>
<dbReference type="InterPro" id="IPR017850">
    <property type="entry name" value="Alkaline_phosphatase_core_sf"/>
</dbReference>
<dbReference type="Proteomes" id="UP000231183">
    <property type="component" value="Unassembled WGS sequence"/>
</dbReference>
<evidence type="ECO:0000256" key="13">
    <source>
        <dbReference type="PIRSR" id="PIRSR001492-3"/>
    </source>
</evidence>
<feature type="binding site" evidence="9 13">
    <location>
        <position position="406"/>
    </location>
    <ligand>
        <name>Mn(2+)</name>
        <dbReference type="ChEBI" id="CHEBI:29035"/>
        <label>1</label>
    </ligand>
</feature>
<evidence type="ECO:0000256" key="2">
    <source>
        <dbReference type="ARBA" id="ARBA00002315"/>
    </source>
</evidence>
<dbReference type="InterPro" id="IPR036646">
    <property type="entry name" value="PGAM_B_sf"/>
</dbReference>
<dbReference type="GO" id="GO:0006096">
    <property type="term" value="P:glycolytic process"/>
    <property type="evidence" value="ECO:0007669"/>
    <property type="project" value="UniProtKB-UniRule"/>
</dbReference>
<protein>
    <recommendedName>
        <fullName evidence="9 10">2,3-bisphosphoglycerate-independent phosphoglycerate mutase</fullName>
        <shortName evidence="9">BPG-independent PGAM</shortName>
        <shortName evidence="9">Phosphoglyceromutase</shortName>
        <shortName evidence="9">iPGM</shortName>
        <ecNumber evidence="9 10">5.4.2.12</ecNumber>
    </recommendedName>
</protein>
<dbReference type="EC" id="5.4.2.12" evidence="9 10"/>
<dbReference type="Pfam" id="PF01676">
    <property type="entry name" value="Metalloenzyme"/>
    <property type="match status" value="1"/>
</dbReference>
<dbReference type="SUPFAM" id="SSF53649">
    <property type="entry name" value="Alkaline phosphatase-like"/>
    <property type="match status" value="1"/>
</dbReference>
<feature type="binding site" evidence="9 12">
    <location>
        <position position="335"/>
    </location>
    <ligand>
        <name>substrate</name>
    </ligand>
</feature>
<dbReference type="PIRSF" id="PIRSF001492">
    <property type="entry name" value="IPGAM"/>
    <property type="match status" value="1"/>
</dbReference>
<feature type="binding site" evidence="9 12">
    <location>
        <position position="186"/>
    </location>
    <ligand>
        <name>substrate</name>
    </ligand>
</feature>
<feature type="binding site" evidence="9 13">
    <location>
        <position position="62"/>
    </location>
    <ligand>
        <name>Mn(2+)</name>
        <dbReference type="ChEBI" id="CHEBI:29035"/>
        <label>2</label>
    </ligand>
</feature>
<feature type="domain" description="Metalloenzyme" evidence="14">
    <location>
        <begin position="4"/>
        <end position="514"/>
    </location>
</feature>
<dbReference type="EMBL" id="PFBX01000003">
    <property type="protein sequence ID" value="PIT87910.1"/>
    <property type="molecule type" value="Genomic_DNA"/>
</dbReference>
<name>A0A2M6W5A9_9BACT</name>
<evidence type="ECO:0000259" key="14">
    <source>
        <dbReference type="Pfam" id="PF01676"/>
    </source>
</evidence>
<evidence type="ECO:0000256" key="7">
    <source>
        <dbReference type="ARBA" id="ARBA00023211"/>
    </source>
</evidence>
<evidence type="ECO:0000313" key="16">
    <source>
        <dbReference type="EMBL" id="PIT87910.1"/>
    </source>
</evidence>
<evidence type="ECO:0000259" key="15">
    <source>
        <dbReference type="Pfam" id="PF06415"/>
    </source>
</evidence>
<comment type="catalytic activity">
    <reaction evidence="1 9">
        <text>(2R)-2-phosphoglycerate = (2R)-3-phosphoglycerate</text>
        <dbReference type="Rhea" id="RHEA:15901"/>
        <dbReference type="ChEBI" id="CHEBI:58272"/>
        <dbReference type="ChEBI" id="CHEBI:58289"/>
        <dbReference type="EC" id="5.4.2.12"/>
    </reaction>
</comment>
<dbReference type="Pfam" id="PF06415">
    <property type="entry name" value="iPGM_N"/>
    <property type="match status" value="1"/>
</dbReference>
<keyword evidence="7 9" id="KW-0464">Manganese</keyword>
<dbReference type="GO" id="GO:0006007">
    <property type="term" value="P:glucose catabolic process"/>
    <property type="evidence" value="ECO:0007669"/>
    <property type="project" value="InterPro"/>
</dbReference>
<feature type="binding site" evidence="9 12">
    <location>
        <position position="123"/>
    </location>
    <ligand>
        <name>substrate</name>
    </ligand>
</feature>
<dbReference type="GO" id="GO:0004619">
    <property type="term" value="F:phosphoglycerate mutase activity"/>
    <property type="evidence" value="ECO:0007669"/>
    <property type="project" value="UniProtKB-UniRule"/>
</dbReference>
<dbReference type="PANTHER" id="PTHR31637:SF0">
    <property type="entry name" value="2,3-BISPHOSPHOGLYCERATE-INDEPENDENT PHOSPHOGLYCERATE MUTASE"/>
    <property type="match status" value="1"/>
</dbReference>
<feature type="binding site" evidence="9 12">
    <location>
        <begin position="262"/>
        <end position="265"/>
    </location>
    <ligand>
        <name>substrate</name>
    </ligand>
</feature>
<evidence type="ECO:0000256" key="4">
    <source>
        <dbReference type="ARBA" id="ARBA00008819"/>
    </source>
</evidence>
<evidence type="ECO:0000256" key="10">
    <source>
        <dbReference type="NCBIfam" id="TIGR01307"/>
    </source>
</evidence>
<evidence type="ECO:0000256" key="9">
    <source>
        <dbReference type="HAMAP-Rule" id="MF_01038"/>
    </source>
</evidence>
<feature type="binding site" evidence="9 12">
    <location>
        <begin position="154"/>
        <end position="155"/>
    </location>
    <ligand>
        <name>substrate</name>
    </ligand>
</feature>
<dbReference type="GO" id="GO:0005829">
    <property type="term" value="C:cytosol"/>
    <property type="evidence" value="ECO:0007669"/>
    <property type="project" value="TreeGrafter"/>
</dbReference>
<proteinExistence type="inferred from homology"/>
<evidence type="ECO:0000256" key="11">
    <source>
        <dbReference type="PIRSR" id="PIRSR001492-1"/>
    </source>
</evidence>
<evidence type="ECO:0000256" key="8">
    <source>
        <dbReference type="ARBA" id="ARBA00023235"/>
    </source>
</evidence>
<dbReference type="SUPFAM" id="SSF64158">
    <property type="entry name" value="2,3-Bisphosphoglycerate-independent phosphoglycerate mutase, substrate-binding domain"/>
    <property type="match status" value="1"/>
</dbReference>
<feature type="domain" description="BPG-independent PGAM N-terminal" evidence="15">
    <location>
        <begin position="82"/>
        <end position="299"/>
    </location>
</feature>
<feature type="binding site" evidence="9 12">
    <location>
        <position position="192"/>
    </location>
    <ligand>
        <name>substrate</name>
    </ligand>
</feature>
<evidence type="ECO:0000256" key="6">
    <source>
        <dbReference type="ARBA" id="ARBA00023152"/>
    </source>
</evidence>
<comment type="pathway">
    <text evidence="3 9">Carbohydrate degradation; glycolysis; pyruvate from D-glyceraldehyde 3-phosphate: step 3/5.</text>
</comment>
<dbReference type="Gene3D" id="3.40.720.10">
    <property type="entry name" value="Alkaline Phosphatase, subunit A"/>
    <property type="match status" value="1"/>
</dbReference>
<keyword evidence="6 9" id="KW-0324">Glycolysis</keyword>
<dbReference type="GO" id="GO:0030145">
    <property type="term" value="F:manganese ion binding"/>
    <property type="evidence" value="ECO:0007669"/>
    <property type="project" value="UniProtKB-UniRule"/>
</dbReference>
<feature type="binding site" evidence="9 13">
    <location>
        <position position="12"/>
    </location>
    <ligand>
        <name>Mn(2+)</name>
        <dbReference type="ChEBI" id="CHEBI:29035"/>
        <label>2</label>
    </ligand>
</feature>
<sequence>MAYKPVVLAILDGWGIAPSNSGNAITEAKTPNFDKYVQHYPAVPIYASGNEVGLLFGEMGNSEVGHLNIGAGRVYYQTCPRINKSINDQSFFTNDALLKAIEQTKKNNSHLHLIGLVSSGNVHSANMHLYALLELCQKHKIGRQVFIHVILDGRDCVFNSGTDFVKELLEKIKEYKVGEIASLSGRYYAMDRDNRWERTKVAYQAMVEGKSEQTGADPLKLINESYERKVYDEEFMPAVITKNGQPVATIKDKDAVIFFNFRPDRARQLTKAFILPSFDKFERQPIKDLCFVTMTEYEKQLPVLVAYSPTVVHNSLAETISKAGKSQFHIAETEKYAHVTFFLNGTIEDPFDKEDRKIIPSPRVSSYDKAPEMSAAKVAKEVNNAINSEKYDFIVVNFANPDMVGHTGSLAATIEACETVDKQIGGVVDNVLAHDGVIIITADHGNAEMMVNLQTGEIDKEHTNDPVPFIIIAKDLQGQAGPAGDPPEGDLSLMQPVGVLADVAPTILKLMGIDQPEEMTGQPLV</sequence>
<accession>A0A2M6W5A9</accession>
<dbReference type="PANTHER" id="PTHR31637">
    <property type="entry name" value="2,3-BISPHOSPHOGLYCERATE-INDEPENDENT PHOSPHOGLYCERATE MUTASE"/>
    <property type="match status" value="1"/>
</dbReference>
<dbReference type="NCBIfam" id="TIGR01307">
    <property type="entry name" value="pgm_bpd_ind"/>
    <property type="match status" value="1"/>
</dbReference>
<evidence type="ECO:0000313" key="17">
    <source>
        <dbReference type="Proteomes" id="UP000231183"/>
    </source>
</evidence>
<evidence type="ECO:0000256" key="1">
    <source>
        <dbReference type="ARBA" id="ARBA00000370"/>
    </source>
</evidence>
<comment type="caution">
    <text evidence="16">The sequence shown here is derived from an EMBL/GenBank/DDBJ whole genome shotgun (WGS) entry which is preliminary data.</text>
</comment>
<comment type="cofactor">
    <cofactor evidence="9">
        <name>Mn(2+)</name>
        <dbReference type="ChEBI" id="CHEBI:29035"/>
    </cofactor>
    <text evidence="9">Binds 2 manganese ions per subunit.</text>
</comment>
<keyword evidence="5 9" id="KW-0479">Metal-binding</keyword>
<dbReference type="UniPathway" id="UPA00109">
    <property type="reaction ID" value="UER00186"/>
</dbReference>
<dbReference type="FunFam" id="3.40.1450.10:FF:000002">
    <property type="entry name" value="2,3-bisphosphoglycerate-independent phosphoglycerate mutase"/>
    <property type="match status" value="1"/>
</dbReference>
<feature type="binding site" evidence="9 13">
    <location>
        <position position="402"/>
    </location>
    <ligand>
        <name>Mn(2+)</name>
        <dbReference type="ChEBI" id="CHEBI:29035"/>
        <label>1</label>
    </ligand>
</feature>
<dbReference type="CDD" id="cd16010">
    <property type="entry name" value="iPGM"/>
    <property type="match status" value="1"/>
</dbReference>
<dbReference type="HAMAP" id="MF_01038">
    <property type="entry name" value="GpmI"/>
    <property type="match status" value="1"/>
</dbReference>
<feature type="binding site" evidence="9 13">
    <location>
        <position position="443"/>
    </location>
    <ligand>
        <name>Mn(2+)</name>
        <dbReference type="ChEBI" id="CHEBI:29035"/>
        <label>2</label>
    </ligand>
</feature>
<comment type="similarity">
    <text evidence="4 9">Belongs to the BPG-independent phosphoglycerate mutase family.</text>
</comment>
<gene>
    <name evidence="9" type="primary">gpmI</name>
    <name evidence="16" type="ORF">COU31_00290</name>
</gene>
<dbReference type="Gene3D" id="3.40.1450.10">
    <property type="entry name" value="BPG-independent phosphoglycerate mutase, domain B"/>
    <property type="match status" value="1"/>
</dbReference>
<organism evidence="16 17">
    <name type="scientific">Candidatus Magasanikbacteria bacterium CG10_big_fil_rev_8_21_14_0_10_40_10</name>
    <dbReference type="NCBI Taxonomy" id="1974648"/>
    <lineage>
        <taxon>Bacteria</taxon>
        <taxon>Candidatus Magasanikiibacteriota</taxon>
    </lineage>
</organism>
<dbReference type="AlphaFoldDB" id="A0A2M6W5A9"/>
<dbReference type="InterPro" id="IPR011258">
    <property type="entry name" value="BPG-indep_PGM_N"/>
</dbReference>
<feature type="binding site" evidence="9 13">
    <location>
        <position position="444"/>
    </location>
    <ligand>
        <name>Mn(2+)</name>
        <dbReference type="ChEBI" id="CHEBI:29035"/>
        <label>2</label>
    </ligand>
</feature>